<dbReference type="Proteomes" id="UP001500782">
    <property type="component" value="Unassembled WGS sequence"/>
</dbReference>
<dbReference type="InterPro" id="IPR023378">
    <property type="entry name" value="YheA/YmcA-like_dom_sf"/>
</dbReference>
<dbReference type="Pfam" id="PF06133">
    <property type="entry name" value="Com_YlbF"/>
    <property type="match status" value="1"/>
</dbReference>
<sequence length="117" mass="13404">MSVNLYDVAYDLEKAVRQSEEFTQLQQAYKEVNQDPEAGRIFQNFRDIQMQLQQKQMTGQEITEEEVQHAQKAAALAQQNAKIGKLLEVEQRMSSVIAELNKIIMKPLEELYGGLGM</sequence>
<comment type="similarity">
    <text evidence="1">Belongs to the UPF0342 family.</text>
</comment>
<evidence type="ECO:0000256" key="1">
    <source>
        <dbReference type="HAMAP-Rule" id="MF_01526"/>
    </source>
</evidence>
<organism evidence="2 3">
    <name type="scientific">Bacillus carboniphilus</name>
    <dbReference type="NCBI Taxonomy" id="86663"/>
    <lineage>
        <taxon>Bacteria</taxon>
        <taxon>Bacillati</taxon>
        <taxon>Bacillota</taxon>
        <taxon>Bacilli</taxon>
        <taxon>Bacillales</taxon>
        <taxon>Bacillaceae</taxon>
        <taxon>Bacillus</taxon>
    </lineage>
</organism>
<dbReference type="SUPFAM" id="SSF158622">
    <property type="entry name" value="YheA/YmcA-like"/>
    <property type="match status" value="1"/>
</dbReference>
<gene>
    <name evidence="2" type="ORF">GCM10008967_18690</name>
</gene>
<proteinExistence type="inferred from homology"/>
<accession>A0ABP3FY01</accession>
<comment type="caution">
    <text evidence="2">The sequence shown here is derived from an EMBL/GenBank/DDBJ whole genome shotgun (WGS) entry which is preliminary data.</text>
</comment>
<keyword evidence="3" id="KW-1185">Reference proteome</keyword>
<reference evidence="3" key="1">
    <citation type="journal article" date="2019" name="Int. J. Syst. Evol. Microbiol.">
        <title>The Global Catalogue of Microorganisms (GCM) 10K type strain sequencing project: providing services to taxonomists for standard genome sequencing and annotation.</title>
        <authorList>
            <consortium name="The Broad Institute Genomics Platform"/>
            <consortium name="The Broad Institute Genome Sequencing Center for Infectious Disease"/>
            <person name="Wu L."/>
            <person name="Ma J."/>
        </authorList>
    </citation>
    <scope>NUCLEOTIDE SEQUENCE [LARGE SCALE GENOMIC DNA]</scope>
    <source>
        <strain evidence="3">JCM 9731</strain>
    </source>
</reference>
<dbReference type="RefSeq" id="WP_343798466.1">
    <property type="nucleotide sequence ID" value="NZ_BAAADJ010000019.1"/>
</dbReference>
<name>A0ABP3FY01_9BACI</name>
<evidence type="ECO:0000313" key="3">
    <source>
        <dbReference type="Proteomes" id="UP001500782"/>
    </source>
</evidence>
<dbReference type="HAMAP" id="MF_01526">
    <property type="entry name" value="UPF0342"/>
    <property type="match status" value="1"/>
</dbReference>
<protein>
    <recommendedName>
        <fullName evidence="1">UPF0342 protein GCM10008967_18690</fullName>
    </recommendedName>
</protein>
<dbReference type="InterPro" id="IPR010368">
    <property type="entry name" value="Com_YlbF"/>
</dbReference>
<dbReference type="Gene3D" id="1.20.1500.10">
    <property type="entry name" value="YheA/YmcA-like"/>
    <property type="match status" value="1"/>
</dbReference>
<evidence type="ECO:0000313" key="2">
    <source>
        <dbReference type="EMBL" id="GAA0328453.1"/>
    </source>
</evidence>
<dbReference type="EMBL" id="BAAADJ010000019">
    <property type="protein sequence ID" value="GAA0328453.1"/>
    <property type="molecule type" value="Genomic_DNA"/>
</dbReference>